<accession>A0A2K3NE43</accession>
<name>A0A2K3NE43_TRIPR</name>
<reference evidence="1 2" key="1">
    <citation type="journal article" date="2014" name="Am. J. Bot.">
        <title>Genome assembly and annotation for red clover (Trifolium pratense; Fabaceae).</title>
        <authorList>
            <person name="Istvanek J."/>
            <person name="Jaros M."/>
            <person name="Krenek A."/>
            <person name="Repkova J."/>
        </authorList>
    </citation>
    <scope>NUCLEOTIDE SEQUENCE [LARGE SCALE GENOMIC DNA]</scope>
    <source>
        <strain evidence="2">cv. Tatra</strain>
        <tissue evidence="1">Young leaves</tissue>
    </source>
</reference>
<dbReference type="EMBL" id="ASHM01019923">
    <property type="protein sequence ID" value="PNY01293.1"/>
    <property type="molecule type" value="Genomic_DNA"/>
</dbReference>
<sequence>MGLCQHLDLWCMHHHFDGIGYFGSLFTNTRILLHAISGHDRFDAASRLPAYYALTLPESSLNLSRYSGI</sequence>
<evidence type="ECO:0000313" key="2">
    <source>
        <dbReference type="Proteomes" id="UP000236291"/>
    </source>
</evidence>
<proteinExistence type="predicted"/>
<feature type="non-terminal residue" evidence="1">
    <location>
        <position position="69"/>
    </location>
</feature>
<comment type="caution">
    <text evidence="1">The sequence shown here is derived from an EMBL/GenBank/DDBJ whole genome shotgun (WGS) entry which is preliminary data.</text>
</comment>
<gene>
    <name evidence="1" type="ORF">L195_g024585</name>
</gene>
<protein>
    <submittedName>
        <fullName evidence="1">Uncharacterized protein</fullName>
    </submittedName>
</protein>
<dbReference type="AlphaFoldDB" id="A0A2K3NE43"/>
<evidence type="ECO:0000313" key="1">
    <source>
        <dbReference type="EMBL" id="PNY01293.1"/>
    </source>
</evidence>
<reference evidence="1 2" key="2">
    <citation type="journal article" date="2017" name="Front. Plant Sci.">
        <title>Gene Classification and Mining of Molecular Markers Useful in Red Clover (Trifolium pratense) Breeding.</title>
        <authorList>
            <person name="Istvanek J."/>
            <person name="Dluhosova J."/>
            <person name="Dluhos P."/>
            <person name="Patkova L."/>
            <person name="Nedelnik J."/>
            <person name="Repkova J."/>
        </authorList>
    </citation>
    <scope>NUCLEOTIDE SEQUENCE [LARGE SCALE GENOMIC DNA]</scope>
    <source>
        <strain evidence="2">cv. Tatra</strain>
        <tissue evidence="1">Young leaves</tissue>
    </source>
</reference>
<organism evidence="1 2">
    <name type="scientific">Trifolium pratense</name>
    <name type="common">Red clover</name>
    <dbReference type="NCBI Taxonomy" id="57577"/>
    <lineage>
        <taxon>Eukaryota</taxon>
        <taxon>Viridiplantae</taxon>
        <taxon>Streptophyta</taxon>
        <taxon>Embryophyta</taxon>
        <taxon>Tracheophyta</taxon>
        <taxon>Spermatophyta</taxon>
        <taxon>Magnoliopsida</taxon>
        <taxon>eudicotyledons</taxon>
        <taxon>Gunneridae</taxon>
        <taxon>Pentapetalae</taxon>
        <taxon>rosids</taxon>
        <taxon>fabids</taxon>
        <taxon>Fabales</taxon>
        <taxon>Fabaceae</taxon>
        <taxon>Papilionoideae</taxon>
        <taxon>50 kb inversion clade</taxon>
        <taxon>NPAAA clade</taxon>
        <taxon>Hologalegina</taxon>
        <taxon>IRL clade</taxon>
        <taxon>Trifolieae</taxon>
        <taxon>Trifolium</taxon>
    </lineage>
</organism>
<dbReference type="Proteomes" id="UP000236291">
    <property type="component" value="Unassembled WGS sequence"/>
</dbReference>